<sequence>MAQDAPAEDAKPTVNFFIGERLWVSTWQESMADAKIVIPNPANPVPVVQSSLATPVSGTTVMPLTVFGLRYGAFTLATTFAPSTGYSSQGLAVGDKIHRKELDVNFAYALSPNFAASLVYKHGTIDQGATAEATALTGLKGSYKLDGLLIGLSASSQLQGPLALYGNLAYGPLRETADLGSSKSKYHGSYRVAELGLAYKLDGEQKMLGLSGLSMQFGYRIQVVDINSIELQTLSTTTPPTLISSQSVRAQSTTQGPVVGLIASF</sequence>
<protein>
    <recommendedName>
        <fullName evidence="3">Porin</fullName>
    </recommendedName>
</protein>
<evidence type="ECO:0000313" key="1">
    <source>
        <dbReference type="EMBL" id="MDY0745590.1"/>
    </source>
</evidence>
<reference evidence="1 2" key="1">
    <citation type="submission" date="2023-11" db="EMBL/GenBank/DDBJ databases">
        <title>Paucibacter sp. nov., isolated from fresh soil in Korea.</title>
        <authorList>
            <person name="Le N.T.T."/>
        </authorList>
    </citation>
    <scope>NUCLEOTIDE SEQUENCE [LARGE SCALE GENOMIC DNA]</scope>
    <source>
        <strain evidence="1 2">R3-3</strain>
    </source>
</reference>
<dbReference type="EMBL" id="JAXCLA010000004">
    <property type="protein sequence ID" value="MDY0745590.1"/>
    <property type="molecule type" value="Genomic_DNA"/>
</dbReference>
<evidence type="ECO:0000313" key="2">
    <source>
        <dbReference type="Proteomes" id="UP001285263"/>
    </source>
</evidence>
<accession>A0ABU5DIP8</accession>
<evidence type="ECO:0008006" key="3">
    <source>
        <dbReference type="Google" id="ProtNLM"/>
    </source>
</evidence>
<name>A0ABU5DIP8_9BURK</name>
<proteinExistence type="predicted"/>
<gene>
    <name evidence="1" type="ORF">SNE35_13805</name>
</gene>
<comment type="caution">
    <text evidence="1">The sequence shown here is derived from an EMBL/GenBank/DDBJ whole genome shotgun (WGS) entry which is preliminary data.</text>
</comment>
<keyword evidence="2" id="KW-1185">Reference proteome</keyword>
<dbReference type="RefSeq" id="WP_320423493.1">
    <property type="nucleotide sequence ID" value="NZ_JAXCLA010000004.1"/>
</dbReference>
<organism evidence="1 2">
    <name type="scientific">Roseateles agri</name>
    <dbReference type="NCBI Taxonomy" id="3098619"/>
    <lineage>
        <taxon>Bacteria</taxon>
        <taxon>Pseudomonadati</taxon>
        <taxon>Pseudomonadota</taxon>
        <taxon>Betaproteobacteria</taxon>
        <taxon>Burkholderiales</taxon>
        <taxon>Sphaerotilaceae</taxon>
        <taxon>Roseateles</taxon>
    </lineage>
</organism>
<dbReference type="Proteomes" id="UP001285263">
    <property type="component" value="Unassembled WGS sequence"/>
</dbReference>